<sequence>MLTQSSAFPKGVDLLTATIQELQDHLAKGHFSSVQLVEQYLNQIKANDQQGLKLRAMLDVAPKRRLLGVAQHFDQLRKQGVILSPLHGIPILVKDSIATDDELDSVTAGDATVIANLRAKGAIVIGKTNLSELSMFMGKAPNGLSARGGQCQSAYVAGGDPSGSSSGSAVGTSAGFAAAALGEDTYGALTLPAARNGLFSIKPTKGLVSRKCLIGGSDTFDAIGPMAKSAYDTALLLGIMAGTDLNDPSTSQADEIKEDDYTKYTLPEQATFKGKTLGVPRKYIFDEEIWGQWGNGTDLIEQVKKAFDQAVEKMSSLGATIVDPADVPSFDLVDDVATKTLTRLELKDSLESYLRTLKECKVRTLEELVSFNKEHAKSELPLGDASQQQLLDALEAEGTTSGAYCKAAAEGQGVDRLLDALKLDALVAPCNYRMVRYAALSGCPIATVPLGQYDNGAPFGLCFVGRKGSEGTLFALITFILVNHYFIMVSAESAEHTNDFPSDVDLLKTTVEQLQNWLRKGHLTSV</sequence>
<organism evidence="1 2">
    <name type="scientific">Naganishia adeliensis</name>
    <dbReference type="NCBI Taxonomy" id="92952"/>
    <lineage>
        <taxon>Eukaryota</taxon>
        <taxon>Fungi</taxon>
        <taxon>Dikarya</taxon>
        <taxon>Basidiomycota</taxon>
        <taxon>Agaricomycotina</taxon>
        <taxon>Tremellomycetes</taxon>
        <taxon>Filobasidiales</taxon>
        <taxon>Filobasidiaceae</taxon>
        <taxon>Naganishia</taxon>
    </lineage>
</organism>
<evidence type="ECO:0000313" key="2">
    <source>
        <dbReference type="Proteomes" id="UP001230649"/>
    </source>
</evidence>
<proteinExistence type="predicted"/>
<dbReference type="EMBL" id="JASBWS010000097">
    <property type="protein sequence ID" value="KAJ9098033.1"/>
    <property type="molecule type" value="Genomic_DNA"/>
</dbReference>
<dbReference type="Proteomes" id="UP001230649">
    <property type="component" value="Unassembled WGS sequence"/>
</dbReference>
<accession>A0ACC2VFB1</accession>
<comment type="caution">
    <text evidence="1">The sequence shown here is derived from an EMBL/GenBank/DDBJ whole genome shotgun (WGS) entry which is preliminary data.</text>
</comment>
<protein>
    <submittedName>
        <fullName evidence="1">Uncharacterized protein</fullName>
    </submittedName>
</protein>
<gene>
    <name evidence="1" type="ORF">QFC20_006064</name>
</gene>
<name>A0ACC2VFB1_9TREE</name>
<reference evidence="1" key="1">
    <citation type="submission" date="2023-04" db="EMBL/GenBank/DDBJ databases">
        <title>Draft Genome sequencing of Naganishia species isolated from polar environments using Oxford Nanopore Technology.</title>
        <authorList>
            <person name="Leo P."/>
            <person name="Venkateswaran K."/>
        </authorList>
    </citation>
    <scope>NUCLEOTIDE SEQUENCE</scope>
    <source>
        <strain evidence="1">MNA-CCFEE 5262</strain>
    </source>
</reference>
<evidence type="ECO:0000313" key="1">
    <source>
        <dbReference type="EMBL" id="KAJ9098033.1"/>
    </source>
</evidence>
<keyword evidence="2" id="KW-1185">Reference proteome</keyword>